<dbReference type="SUPFAM" id="SSF52200">
    <property type="entry name" value="Toll/Interleukin receptor TIR domain"/>
    <property type="match status" value="1"/>
</dbReference>
<keyword evidence="11" id="KW-1185">Reference proteome</keyword>
<dbReference type="Gene3D" id="1.10.8.430">
    <property type="entry name" value="Helical domain of apoptotic protease-activating factors"/>
    <property type="match status" value="1"/>
</dbReference>
<protein>
    <recommendedName>
        <fullName evidence="1">ADP-ribosyl cyclase/cyclic ADP-ribose hydrolase</fullName>
        <ecNumber evidence="1">3.2.2.6</ecNumber>
    </recommendedName>
</protein>
<dbReference type="Gramene" id="rna-gnl|WGS:JABURB|Cocit.L0097.1">
    <property type="protein sequence ID" value="cds-KAF7849946.1"/>
    <property type="gene ID" value="gene-BT93_L0097"/>
</dbReference>
<dbReference type="SUPFAM" id="SSF52058">
    <property type="entry name" value="L domain-like"/>
    <property type="match status" value="1"/>
</dbReference>
<dbReference type="GO" id="GO:0006952">
    <property type="term" value="P:defense response"/>
    <property type="evidence" value="ECO:0007669"/>
    <property type="project" value="UniProtKB-KW"/>
</dbReference>
<dbReference type="EC" id="3.2.2.6" evidence="1"/>
<dbReference type="InterPro" id="IPR035897">
    <property type="entry name" value="Toll_tir_struct_dom_sf"/>
</dbReference>
<evidence type="ECO:0000256" key="5">
    <source>
        <dbReference type="ARBA" id="ARBA00022821"/>
    </source>
</evidence>
<evidence type="ECO:0000313" key="10">
    <source>
        <dbReference type="EMBL" id="KAF7849946.1"/>
    </source>
</evidence>
<keyword evidence="2" id="KW-0433">Leucine-rich repeat</keyword>
<dbReference type="AlphaFoldDB" id="A0A8T0CUE9"/>
<reference evidence="10" key="1">
    <citation type="submission" date="2020-05" db="EMBL/GenBank/DDBJ databases">
        <title>WGS assembly of Corymbia citriodora subspecies variegata.</title>
        <authorList>
            <person name="Barry K."/>
            <person name="Hundley H."/>
            <person name="Shu S."/>
            <person name="Jenkins J."/>
            <person name="Grimwood J."/>
            <person name="Baten A."/>
        </authorList>
    </citation>
    <scope>NUCLEOTIDE SEQUENCE</scope>
    <source>
        <strain evidence="10">CV2-018</strain>
    </source>
</reference>
<evidence type="ECO:0000256" key="1">
    <source>
        <dbReference type="ARBA" id="ARBA00011982"/>
    </source>
</evidence>
<comment type="caution">
    <text evidence="10">The sequence shown here is derived from an EMBL/GenBank/DDBJ whole genome shotgun (WGS) entry which is preliminary data.</text>
</comment>
<sequence>MAASSNQKRYYHVFLSLRGKDVCNNFLNHLYAALDQKGIHTFVDCEELKKGEEISRVPMRVIEESRIAIIIFSEDYASSPWCLGEVAKIMECKERNGLTVFPVFYKVEPSEVRKGRLSYGRAMAKHESQFGKDSEKVKKWKKALHDAGSLSGWDMNDRDEAELIQCIVGELSIHLNRRPMHVPKYPVRIDSLVQELIQRIQQESGDDDVLKIGVWGQGGIGKTTIAKALYNAMERQFQICSFLERVREKSNQSNGLVHLQKDLLSDILGHETSMFCSVEGGISLIQERLSYKKVLLVLDDVDEKNQLNALARECNWFGRGSRIIITSRDKHLLTAHGINYVHEVRPLKHNEALDLFGQHAFANSKKVGIRQDLIDRVLSYAYGIPLALEVLGSFLCGRKESAWESTLRELSQSPNHIVHRVLKISFDGLEDNERKIFLDIACFFKGKRIEYIKEVLDSCDFDPTIGIEILIEKSLIKNEYGFLQMHDMVQLMGKDIVNQECRNDPGKRSRLWIFEDVQDVLNEDLGTDAVKAIVLDLPTPEEMTISPYAFTNMKMLRMLILLKVRISSQGPVRLPNELRWLEWPNGPELEFGSSPKKLVRLAVHNSQIKQFGGNFQNFRKLKSINFSDCKSLASVADLSLVPNLESLNLDRCERLVEVHQSIGDLNKLKFLSLEWCSNLSIFPSSLRTKSLQTLSLFRCSKLENFSNIPEKMEHLEELSLERTAIKELPASIENLVSVKRIELEFCKNLSRLPSSIYKLKNLEFLSLEGCLNFVKFPNNLEDSTDPDGNFLESSFSFPKLACLHLSNNKFTHLPICINKYNDLKRLHVAKCEQLQEIPQLPSNMSILEANSCKSLQKLPDLSNLSSDCLKVDLSSCCKLFREGLNLANVLSLEMSKVDILLTGREMPKWFQHCREGFISFMVPQDLYDRFLGLALCVILYQKEEKAYGTRCKVKIFVNGQELLSDAICVLPLESHHVWLEYQPRKSMRGVEKLLQKEWSHFQVFFETPRVRIKECGFRLICKQREDDLRVVLQQHQPIQTKGSLKVRNSEEDNSIDIEEEDSTVKQNLTKKRRWS</sequence>
<accession>A0A8T0CUE9</accession>
<dbReference type="GO" id="GO:0007165">
    <property type="term" value="P:signal transduction"/>
    <property type="evidence" value="ECO:0007669"/>
    <property type="project" value="InterPro"/>
</dbReference>
<dbReference type="Proteomes" id="UP000806378">
    <property type="component" value="Unassembled WGS sequence"/>
</dbReference>
<evidence type="ECO:0000256" key="7">
    <source>
        <dbReference type="ARBA" id="ARBA00047304"/>
    </source>
</evidence>
<dbReference type="SUPFAM" id="SSF46785">
    <property type="entry name" value="Winged helix' DNA-binding domain"/>
    <property type="match status" value="1"/>
</dbReference>
<organism evidence="10 11">
    <name type="scientific">Corymbia citriodora subsp. variegata</name>
    <dbReference type="NCBI Taxonomy" id="360336"/>
    <lineage>
        <taxon>Eukaryota</taxon>
        <taxon>Viridiplantae</taxon>
        <taxon>Streptophyta</taxon>
        <taxon>Embryophyta</taxon>
        <taxon>Tracheophyta</taxon>
        <taxon>Spermatophyta</taxon>
        <taxon>Magnoliopsida</taxon>
        <taxon>eudicotyledons</taxon>
        <taxon>Gunneridae</taxon>
        <taxon>Pentapetalae</taxon>
        <taxon>rosids</taxon>
        <taxon>malvids</taxon>
        <taxon>Myrtales</taxon>
        <taxon>Myrtaceae</taxon>
        <taxon>Myrtoideae</taxon>
        <taxon>Eucalypteae</taxon>
        <taxon>Corymbia</taxon>
    </lineage>
</organism>
<dbReference type="SUPFAM" id="SSF52540">
    <property type="entry name" value="P-loop containing nucleoside triphosphate hydrolases"/>
    <property type="match status" value="1"/>
</dbReference>
<dbReference type="Pfam" id="PF23282">
    <property type="entry name" value="WHD_ROQ1"/>
    <property type="match status" value="1"/>
</dbReference>
<dbReference type="InterPro" id="IPR036390">
    <property type="entry name" value="WH_DNA-bd_sf"/>
</dbReference>
<dbReference type="FunFam" id="3.40.50.10140:FF:000007">
    <property type="entry name" value="Disease resistance protein (TIR-NBS-LRR class)"/>
    <property type="match status" value="1"/>
</dbReference>
<evidence type="ECO:0000256" key="6">
    <source>
        <dbReference type="ARBA" id="ARBA00023027"/>
    </source>
</evidence>
<keyword evidence="3" id="KW-0677">Repeat</keyword>
<keyword evidence="4" id="KW-0378">Hydrolase</keyword>
<dbReference type="InterPro" id="IPR058192">
    <property type="entry name" value="WHD_ROQ1-like"/>
</dbReference>
<dbReference type="Gene3D" id="3.40.50.300">
    <property type="entry name" value="P-loop containing nucleotide triphosphate hydrolases"/>
    <property type="match status" value="1"/>
</dbReference>
<dbReference type="EMBL" id="MU089668">
    <property type="protein sequence ID" value="KAF7849946.1"/>
    <property type="molecule type" value="Genomic_DNA"/>
</dbReference>
<proteinExistence type="predicted"/>
<keyword evidence="5" id="KW-0611">Plant defense</keyword>
<dbReference type="GO" id="GO:0061809">
    <property type="term" value="F:NAD+ nucleosidase activity, cyclic ADP-ribose generating"/>
    <property type="evidence" value="ECO:0007669"/>
    <property type="project" value="UniProtKB-EC"/>
</dbReference>
<evidence type="ECO:0000313" key="11">
    <source>
        <dbReference type="Proteomes" id="UP000806378"/>
    </source>
</evidence>
<dbReference type="InterPro" id="IPR000157">
    <property type="entry name" value="TIR_dom"/>
</dbReference>
<dbReference type="PANTHER" id="PTHR11017:SF292">
    <property type="entry name" value="AAA+ ATPASE DOMAIN-CONTAINING PROTEIN"/>
    <property type="match status" value="1"/>
</dbReference>
<dbReference type="Pfam" id="PF20160">
    <property type="entry name" value="C-JID"/>
    <property type="match status" value="1"/>
</dbReference>
<dbReference type="Pfam" id="PF23286">
    <property type="entry name" value="LRR_13"/>
    <property type="match status" value="2"/>
</dbReference>
<gene>
    <name evidence="10" type="ORF">BT93_L0097</name>
</gene>
<feature type="compositionally biased region" description="Acidic residues" evidence="8">
    <location>
        <begin position="1051"/>
        <end position="1061"/>
    </location>
</feature>
<evidence type="ECO:0000259" key="9">
    <source>
        <dbReference type="PROSITE" id="PS50104"/>
    </source>
</evidence>
<dbReference type="OrthoDB" id="1645191at2759"/>
<dbReference type="InterPro" id="IPR045344">
    <property type="entry name" value="C-JID"/>
</dbReference>
<dbReference type="InterPro" id="IPR058546">
    <property type="entry name" value="RPS4B/Roq1-like_LRR"/>
</dbReference>
<dbReference type="Pfam" id="PF01582">
    <property type="entry name" value="TIR"/>
    <property type="match status" value="1"/>
</dbReference>
<dbReference type="PRINTS" id="PR00364">
    <property type="entry name" value="DISEASERSIST"/>
</dbReference>
<dbReference type="InterPro" id="IPR032675">
    <property type="entry name" value="LRR_dom_sf"/>
</dbReference>
<evidence type="ECO:0000256" key="4">
    <source>
        <dbReference type="ARBA" id="ARBA00022801"/>
    </source>
</evidence>
<evidence type="ECO:0000256" key="3">
    <source>
        <dbReference type="ARBA" id="ARBA00022737"/>
    </source>
</evidence>
<dbReference type="InterPro" id="IPR027417">
    <property type="entry name" value="P-loop_NTPase"/>
</dbReference>
<dbReference type="SMART" id="SM00255">
    <property type="entry name" value="TIR"/>
    <property type="match status" value="1"/>
</dbReference>
<dbReference type="InterPro" id="IPR044974">
    <property type="entry name" value="Disease_R_plants"/>
</dbReference>
<evidence type="ECO:0000256" key="2">
    <source>
        <dbReference type="ARBA" id="ARBA00022614"/>
    </source>
</evidence>
<keyword evidence="6" id="KW-0520">NAD</keyword>
<dbReference type="Gene3D" id="3.40.50.10140">
    <property type="entry name" value="Toll/interleukin-1 receptor homology (TIR) domain"/>
    <property type="match status" value="1"/>
</dbReference>
<evidence type="ECO:0000256" key="8">
    <source>
        <dbReference type="SAM" id="MobiDB-lite"/>
    </source>
</evidence>
<dbReference type="InterPro" id="IPR002182">
    <property type="entry name" value="NB-ARC"/>
</dbReference>
<dbReference type="PROSITE" id="PS50104">
    <property type="entry name" value="TIR"/>
    <property type="match status" value="1"/>
</dbReference>
<comment type="catalytic activity">
    <reaction evidence="7">
        <text>NAD(+) + H2O = ADP-D-ribose + nicotinamide + H(+)</text>
        <dbReference type="Rhea" id="RHEA:16301"/>
        <dbReference type="ChEBI" id="CHEBI:15377"/>
        <dbReference type="ChEBI" id="CHEBI:15378"/>
        <dbReference type="ChEBI" id="CHEBI:17154"/>
        <dbReference type="ChEBI" id="CHEBI:57540"/>
        <dbReference type="ChEBI" id="CHEBI:57967"/>
        <dbReference type="EC" id="3.2.2.6"/>
    </reaction>
    <physiologicalReaction direction="left-to-right" evidence="7">
        <dbReference type="Rhea" id="RHEA:16302"/>
    </physiologicalReaction>
</comment>
<dbReference type="PANTHER" id="PTHR11017">
    <property type="entry name" value="LEUCINE-RICH REPEAT-CONTAINING PROTEIN"/>
    <property type="match status" value="1"/>
</dbReference>
<name>A0A8T0CUE9_CORYI</name>
<dbReference type="GO" id="GO:0043531">
    <property type="term" value="F:ADP binding"/>
    <property type="evidence" value="ECO:0007669"/>
    <property type="project" value="InterPro"/>
</dbReference>
<dbReference type="Pfam" id="PF00931">
    <property type="entry name" value="NB-ARC"/>
    <property type="match status" value="1"/>
</dbReference>
<dbReference type="InterPro" id="IPR042197">
    <property type="entry name" value="Apaf_helical"/>
</dbReference>
<feature type="region of interest" description="Disordered" evidence="8">
    <location>
        <begin position="1042"/>
        <end position="1075"/>
    </location>
</feature>
<feature type="domain" description="TIR" evidence="9">
    <location>
        <begin position="9"/>
        <end position="175"/>
    </location>
</feature>
<dbReference type="Gene3D" id="3.80.10.10">
    <property type="entry name" value="Ribonuclease Inhibitor"/>
    <property type="match status" value="2"/>
</dbReference>